<dbReference type="EMBL" id="VLKR01000006">
    <property type="protein sequence ID" value="TWI22175.1"/>
    <property type="molecule type" value="Genomic_DNA"/>
</dbReference>
<proteinExistence type="predicted"/>
<comment type="caution">
    <text evidence="1">The sequence shown here is derived from an EMBL/GenBank/DDBJ whole genome shotgun (WGS) entry which is preliminary data.</text>
</comment>
<dbReference type="Proteomes" id="UP000315908">
    <property type="component" value="Unassembled WGS sequence"/>
</dbReference>
<organism evidence="1 2">
    <name type="scientific">Sphingobacterium siyangense</name>
    <dbReference type="NCBI Taxonomy" id="459529"/>
    <lineage>
        <taxon>Bacteria</taxon>
        <taxon>Pseudomonadati</taxon>
        <taxon>Bacteroidota</taxon>
        <taxon>Sphingobacteriia</taxon>
        <taxon>Sphingobacteriales</taxon>
        <taxon>Sphingobacteriaceae</taxon>
        <taxon>Sphingobacterium</taxon>
    </lineage>
</organism>
<dbReference type="AlphaFoldDB" id="A0A562MQF2"/>
<sequence length="156" mass="17584">MENLTITKENAIKAFDGANDKGKNLLKNLFGEKVFVKNIMDRIKTVEDALVYNGKTVAQFNWETERDSDAQKADKEIEEIAMALREGKTLEMGQKWYYPYFYKPTGSSSSFSGNGYLYADDCASVGARRSVDTPEKAIYMGKQFAAIYTRSLAPSR</sequence>
<name>A0A562MQF2_9SPHI</name>
<evidence type="ECO:0000313" key="1">
    <source>
        <dbReference type="EMBL" id="TWI22175.1"/>
    </source>
</evidence>
<gene>
    <name evidence="1" type="ORF">IQ31_01580</name>
</gene>
<dbReference type="RefSeq" id="WP_145327616.1">
    <property type="nucleotide sequence ID" value="NZ_VLKR01000006.1"/>
</dbReference>
<accession>A0A562MQF2</accession>
<evidence type="ECO:0000313" key="2">
    <source>
        <dbReference type="Proteomes" id="UP000315908"/>
    </source>
</evidence>
<dbReference type="OrthoDB" id="1038140at2"/>
<reference evidence="1 2" key="1">
    <citation type="journal article" date="2015" name="Stand. Genomic Sci.">
        <title>Genomic Encyclopedia of Bacterial and Archaeal Type Strains, Phase III: the genomes of soil and plant-associated and newly described type strains.</title>
        <authorList>
            <person name="Whitman W.B."/>
            <person name="Woyke T."/>
            <person name="Klenk H.P."/>
            <person name="Zhou Y."/>
            <person name="Lilburn T.G."/>
            <person name="Beck B.J."/>
            <person name="De Vos P."/>
            <person name="Vandamme P."/>
            <person name="Eisen J.A."/>
            <person name="Garrity G."/>
            <person name="Hugenholtz P."/>
            <person name="Kyrpides N.C."/>
        </authorList>
    </citation>
    <scope>NUCLEOTIDE SEQUENCE [LARGE SCALE GENOMIC DNA]</scope>
    <source>
        <strain evidence="1 2">CGMCC 1.6855</strain>
    </source>
</reference>
<protein>
    <submittedName>
        <fullName evidence="1">Uncharacterized protein</fullName>
    </submittedName>
</protein>